<reference evidence="1 2" key="1">
    <citation type="submission" date="2018-04" db="EMBL/GenBank/DDBJ databases">
        <title>The genome of golden apple snail Pomacea canaliculata provides insight into stress tolerance and invasive adaptation.</title>
        <authorList>
            <person name="Liu C."/>
            <person name="Liu B."/>
            <person name="Ren Y."/>
            <person name="Zhang Y."/>
            <person name="Wang H."/>
            <person name="Li S."/>
            <person name="Jiang F."/>
            <person name="Yin L."/>
            <person name="Zhang G."/>
            <person name="Qian W."/>
            <person name="Fan W."/>
        </authorList>
    </citation>
    <scope>NUCLEOTIDE SEQUENCE [LARGE SCALE GENOMIC DNA]</scope>
    <source>
        <strain evidence="1">SZHN2017</strain>
        <tissue evidence="1">Muscle</tissue>
    </source>
</reference>
<comment type="caution">
    <text evidence="1">The sequence shown here is derived from an EMBL/GenBank/DDBJ whole genome shotgun (WGS) entry which is preliminary data.</text>
</comment>
<name>A0A2T7P9P4_POMCA</name>
<protein>
    <submittedName>
        <fullName evidence="1">Uncharacterized protein</fullName>
    </submittedName>
</protein>
<sequence>MPSRDIFENPWPKSDAWVPPVRRDHGTYYGYYHDRIEKERERRKRELPFSQKIEPLHVVSHKYNLRWGFNQP</sequence>
<keyword evidence="2" id="KW-1185">Reference proteome</keyword>
<proteinExistence type="predicted"/>
<dbReference type="OrthoDB" id="6038751at2759"/>
<accession>A0A2T7P9P4</accession>
<organism evidence="1 2">
    <name type="scientific">Pomacea canaliculata</name>
    <name type="common">Golden apple snail</name>
    <dbReference type="NCBI Taxonomy" id="400727"/>
    <lineage>
        <taxon>Eukaryota</taxon>
        <taxon>Metazoa</taxon>
        <taxon>Spiralia</taxon>
        <taxon>Lophotrochozoa</taxon>
        <taxon>Mollusca</taxon>
        <taxon>Gastropoda</taxon>
        <taxon>Caenogastropoda</taxon>
        <taxon>Architaenioglossa</taxon>
        <taxon>Ampullarioidea</taxon>
        <taxon>Ampullariidae</taxon>
        <taxon>Pomacea</taxon>
    </lineage>
</organism>
<gene>
    <name evidence="1" type="ORF">C0Q70_09400</name>
</gene>
<evidence type="ECO:0000313" key="1">
    <source>
        <dbReference type="EMBL" id="PVD30138.1"/>
    </source>
</evidence>
<dbReference type="EMBL" id="PZQS01000005">
    <property type="protein sequence ID" value="PVD30138.1"/>
    <property type="molecule type" value="Genomic_DNA"/>
</dbReference>
<evidence type="ECO:0000313" key="2">
    <source>
        <dbReference type="Proteomes" id="UP000245119"/>
    </source>
</evidence>
<dbReference type="AlphaFoldDB" id="A0A2T7P9P4"/>
<dbReference type="Proteomes" id="UP000245119">
    <property type="component" value="Linkage Group LG5"/>
</dbReference>